<evidence type="ECO:0000313" key="3">
    <source>
        <dbReference type="EMBL" id="KAK8950347.1"/>
    </source>
</evidence>
<reference evidence="3 4" key="1">
    <citation type="journal article" date="2022" name="Nat. Plants">
        <title>Genomes of leafy and leafless Platanthera orchids illuminate the evolution of mycoheterotrophy.</title>
        <authorList>
            <person name="Li M.H."/>
            <person name="Liu K.W."/>
            <person name="Li Z."/>
            <person name="Lu H.C."/>
            <person name="Ye Q.L."/>
            <person name="Zhang D."/>
            <person name="Wang J.Y."/>
            <person name="Li Y.F."/>
            <person name="Zhong Z.M."/>
            <person name="Liu X."/>
            <person name="Yu X."/>
            <person name="Liu D.K."/>
            <person name="Tu X.D."/>
            <person name="Liu B."/>
            <person name="Hao Y."/>
            <person name="Liao X.Y."/>
            <person name="Jiang Y.T."/>
            <person name="Sun W.H."/>
            <person name="Chen J."/>
            <person name="Chen Y.Q."/>
            <person name="Ai Y."/>
            <person name="Zhai J.W."/>
            <person name="Wu S.S."/>
            <person name="Zhou Z."/>
            <person name="Hsiao Y.Y."/>
            <person name="Wu W.L."/>
            <person name="Chen Y.Y."/>
            <person name="Lin Y.F."/>
            <person name="Hsu J.L."/>
            <person name="Li C.Y."/>
            <person name="Wang Z.W."/>
            <person name="Zhao X."/>
            <person name="Zhong W.Y."/>
            <person name="Ma X.K."/>
            <person name="Ma L."/>
            <person name="Huang J."/>
            <person name="Chen G.Z."/>
            <person name="Huang M.Z."/>
            <person name="Huang L."/>
            <person name="Peng D.H."/>
            <person name="Luo Y.B."/>
            <person name="Zou S.Q."/>
            <person name="Chen S.P."/>
            <person name="Lan S."/>
            <person name="Tsai W.C."/>
            <person name="Van de Peer Y."/>
            <person name="Liu Z.J."/>
        </authorList>
    </citation>
    <scope>NUCLEOTIDE SEQUENCE [LARGE SCALE GENOMIC DNA]</scope>
    <source>
        <strain evidence="3">Lor288</strain>
    </source>
</reference>
<evidence type="ECO:0000259" key="2">
    <source>
        <dbReference type="Pfam" id="PF05678"/>
    </source>
</evidence>
<keyword evidence="4" id="KW-1185">Reference proteome</keyword>
<dbReference type="Pfam" id="PF05678">
    <property type="entry name" value="VQ"/>
    <property type="match status" value="1"/>
</dbReference>
<feature type="compositionally biased region" description="Low complexity" evidence="1">
    <location>
        <begin position="274"/>
        <end position="283"/>
    </location>
</feature>
<feature type="region of interest" description="Disordered" evidence="1">
    <location>
        <begin position="274"/>
        <end position="322"/>
    </location>
</feature>
<dbReference type="PANTHER" id="PTHR33783">
    <property type="entry name" value="PROTEIN HAIKU1"/>
    <property type="match status" value="1"/>
</dbReference>
<feature type="domain" description="VQ" evidence="2">
    <location>
        <begin position="49"/>
        <end position="73"/>
    </location>
</feature>
<feature type="compositionally biased region" description="Polar residues" evidence="1">
    <location>
        <begin position="53"/>
        <end position="70"/>
    </location>
</feature>
<accession>A0ABR2LTY7</accession>
<feature type="compositionally biased region" description="Basic residues" evidence="1">
    <location>
        <begin position="1"/>
        <end position="26"/>
    </location>
</feature>
<dbReference type="PANTHER" id="PTHR33783:SF1">
    <property type="entry name" value="PROTEIN HAIKU1"/>
    <property type="match status" value="1"/>
</dbReference>
<proteinExistence type="predicted"/>
<dbReference type="InterPro" id="IPR008889">
    <property type="entry name" value="VQ"/>
</dbReference>
<sequence>MDHNSRNHHQHHLGINKHGKSIRKSPIHQSAFPKLPEAGQHQPPQQPQPQPQVYNISKSDFRSVVQQLTGSPARDPPGARNQMPAPARPPQPKPSSSRLMKNRPPPLTPIFRPPPPPIQNSLTNSNPNPNPNPVFRSGPSVTAPSCATWADSPVSAYMRYLETSLLSLDGTKKQPTLGLLPVPAPFPSPRGHALPSLMTTAHTQPGLLPSPGSQFSLLSPGWQFQLPSPSTQFPLPSPNSQLPLASPSSFLNLMSPKSPSPLLSPGFQYPPSFTPNFSFSPKPQSGILGPGPAAQPPPSPNLLFPPSPSGFLPLLSPRWREM</sequence>
<dbReference type="Proteomes" id="UP001412067">
    <property type="component" value="Unassembled WGS sequence"/>
</dbReference>
<name>A0ABR2LTY7_9ASPA</name>
<gene>
    <name evidence="3" type="ORF">KSP40_PGU001701</name>
</gene>
<feature type="region of interest" description="Disordered" evidence="1">
    <location>
        <begin position="1"/>
        <end position="138"/>
    </location>
</feature>
<feature type="compositionally biased region" description="Pro residues" evidence="1">
    <location>
        <begin position="103"/>
        <end position="118"/>
    </location>
</feature>
<organism evidence="3 4">
    <name type="scientific">Platanthera guangdongensis</name>
    <dbReference type="NCBI Taxonomy" id="2320717"/>
    <lineage>
        <taxon>Eukaryota</taxon>
        <taxon>Viridiplantae</taxon>
        <taxon>Streptophyta</taxon>
        <taxon>Embryophyta</taxon>
        <taxon>Tracheophyta</taxon>
        <taxon>Spermatophyta</taxon>
        <taxon>Magnoliopsida</taxon>
        <taxon>Liliopsida</taxon>
        <taxon>Asparagales</taxon>
        <taxon>Orchidaceae</taxon>
        <taxon>Orchidoideae</taxon>
        <taxon>Orchideae</taxon>
        <taxon>Orchidinae</taxon>
        <taxon>Platanthera</taxon>
    </lineage>
</organism>
<feature type="compositionally biased region" description="Pro residues" evidence="1">
    <location>
        <begin position="293"/>
        <end position="308"/>
    </location>
</feature>
<dbReference type="InterPro" id="IPR039612">
    <property type="entry name" value="VQ_5/9/14"/>
</dbReference>
<protein>
    <recommendedName>
        <fullName evidence="2">VQ domain-containing protein</fullName>
    </recommendedName>
</protein>
<evidence type="ECO:0000313" key="4">
    <source>
        <dbReference type="Proteomes" id="UP001412067"/>
    </source>
</evidence>
<dbReference type="EMBL" id="JBBWWR010000015">
    <property type="protein sequence ID" value="KAK8950347.1"/>
    <property type="molecule type" value="Genomic_DNA"/>
</dbReference>
<evidence type="ECO:0000256" key="1">
    <source>
        <dbReference type="SAM" id="MobiDB-lite"/>
    </source>
</evidence>
<feature type="compositionally biased region" description="Low complexity" evidence="1">
    <location>
        <begin position="309"/>
        <end position="322"/>
    </location>
</feature>
<comment type="caution">
    <text evidence="3">The sequence shown here is derived from an EMBL/GenBank/DDBJ whole genome shotgun (WGS) entry which is preliminary data.</text>
</comment>